<dbReference type="Proteomes" id="UP001275084">
    <property type="component" value="Unassembled WGS sequence"/>
</dbReference>
<reference evidence="2" key="1">
    <citation type="journal article" date="2023" name="Mol. Phylogenet. Evol.">
        <title>Genome-scale phylogeny and comparative genomics of the fungal order Sordariales.</title>
        <authorList>
            <person name="Hensen N."/>
            <person name="Bonometti L."/>
            <person name="Westerberg I."/>
            <person name="Brannstrom I.O."/>
            <person name="Guillou S."/>
            <person name="Cros-Aarteil S."/>
            <person name="Calhoun S."/>
            <person name="Haridas S."/>
            <person name="Kuo A."/>
            <person name="Mondo S."/>
            <person name="Pangilinan J."/>
            <person name="Riley R."/>
            <person name="LaButti K."/>
            <person name="Andreopoulos B."/>
            <person name="Lipzen A."/>
            <person name="Chen C."/>
            <person name="Yan M."/>
            <person name="Daum C."/>
            <person name="Ng V."/>
            <person name="Clum A."/>
            <person name="Steindorff A."/>
            <person name="Ohm R.A."/>
            <person name="Martin F."/>
            <person name="Silar P."/>
            <person name="Natvig D.O."/>
            <person name="Lalanne C."/>
            <person name="Gautier V."/>
            <person name="Ament-Velasquez S.L."/>
            <person name="Kruys A."/>
            <person name="Hutchinson M.I."/>
            <person name="Powell A.J."/>
            <person name="Barry K."/>
            <person name="Miller A.N."/>
            <person name="Grigoriev I.V."/>
            <person name="Debuchy R."/>
            <person name="Gladieux P."/>
            <person name="Hiltunen Thoren M."/>
            <person name="Johannesson H."/>
        </authorList>
    </citation>
    <scope>NUCLEOTIDE SEQUENCE</scope>
    <source>
        <strain evidence="2">CBS 955.72</strain>
    </source>
</reference>
<evidence type="ECO:0000313" key="3">
    <source>
        <dbReference type="Proteomes" id="UP001275084"/>
    </source>
</evidence>
<dbReference type="Pfam" id="PF01419">
    <property type="entry name" value="Jacalin"/>
    <property type="match status" value="1"/>
</dbReference>
<keyword evidence="3" id="KW-1185">Reference proteome</keyword>
<dbReference type="EMBL" id="JAUIQD010000007">
    <property type="protein sequence ID" value="KAK3343590.1"/>
    <property type="molecule type" value="Genomic_DNA"/>
</dbReference>
<name>A0AAJ0M988_9PEZI</name>
<dbReference type="InterPro" id="IPR001229">
    <property type="entry name" value="Jacalin-like_lectin_dom"/>
</dbReference>
<dbReference type="InterPro" id="IPR036404">
    <property type="entry name" value="Jacalin-like_lectin_dom_sf"/>
</dbReference>
<proteinExistence type="predicted"/>
<evidence type="ECO:0000259" key="1">
    <source>
        <dbReference type="Pfam" id="PF01419"/>
    </source>
</evidence>
<dbReference type="SUPFAM" id="SSF51101">
    <property type="entry name" value="Mannose-binding lectins"/>
    <property type="match status" value="1"/>
</dbReference>
<organism evidence="2 3">
    <name type="scientific">Lasiosphaeria hispida</name>
    <dbReference type="NCBI Taxonomy" id="260671"/>
    <lineage>
        <taxon>Eukaryota</taxon>
        <taxon>Fungi</taxon>
        <taxon>Dikarya</taxon>
        <taxon>Ascomycota</taxon>
        <taxon>Pezizomycotina</taxon>
        <taxon>Sordariomycetes</taxon>
        <taxon>Sordariomycetidae</taxon>
        <taxon>Sordariales</taxon>
        <taxon>Lasiosphaeriaceae</taxon>
        <taxon>Lasiosphaeria</taxon>
    </lineage>
</organism>
<feature type="domain" description="Jacalin-type lectin" evidence="1">
    <location>
        <begin position="157"/>
        <end position="241"/>
    </location>
</feature>
<dbReference type="AlphaFoldDB" id="A0AAJ0M988"/>
<dbReference type="Gene3D" id="2.100.10.30">
    <property type="entry name" value="Jacalin-like lectin domain"/>
    <property type="match status" value="1"/>
</dbReference>
<accession>A0AAJ0M988</accession>
<sequence length="247" mass="26189">MRPCLMPKGFTFMRVAIAVSGDSTTAVYANFYNLHTDAGTETAHNAARQANVNQVELERSGTVPTVETLCANPSTIDSCETVDKIFFYRSGPLVTLQDDDFTYASKLFLQADGSVLLDHNPVMGNFYTVVGDVPVLAGIAKAKTPVLTFRGGSRLDGFGLTLTDGTRFTHGGTGGSPVTLTLGASERWVAAKLCQGQKDGNTRIFSIRAVTSSGRSLAAGMATGDCVRYPAPSGWQIVGFLDGSEVD</sequence>
<evidence type="ECO:0000313" key="2">
    <source>
        <dbReference type="EMBL" id="KAK3343590.1"/>
    </source>
</evidence>
<protein>
    <recommendedName>
        <fullName evidence="1">Jacalin-type lectin domain-containing protein</fullName>
    </recommendedName>
</protein>
<gene>
    <name evidence="2" type="ORF">B0T25DRAFT_584500</name>
</gene>
<reference evidence="2" key="2">
    <citation type="submission" date="2023-06" db="EMBL/GenBank/DDBJ databases">
        <authorList>
            <consortium name="Lawrence Berkeley National Laboratory"/>
            <person name="Haridas S."/>
            <person name="Hensen N."/>
            <person name="Bonometti L."/>
            <person name="Westerberg I."/>
            <person name="Brannstrom I.O."/>
            <person name="Guillou S."/>
            <person name="Cros-Aarteil S."/>
            <person name="Calhoun S."/>
            <person name="Kuo A."/>
            <person name="Mondo S."/>
            <person name="Pangilinan J."/>
            <person name="Riley R."/>
            <person name="Labutti K."/>
            <person name="Andreopoulos B."/>
            <person name="Lipzen A."/>
            <person name="Chen C."/>
            <person name="Yanf M."/>
            <person name="Daum C."/>
            <person name="Ng V."/>
            <person name="Clum A."/>
            <person name="Steindorff A."/>
            <person name="Ohm R."/>
            <person name="Martin F."/>
            <person name="Silar P."/>
            <person name="Natvig D."/>
            <person name="Lalanne C."/>
            <person name="Gautier V."/>
            <person name="Ament-Velasquez S.L."/>
            <person name="Kruys A."/>
            <person name="Hutchinson M.I."/>
            <person name="Powell A.J."/>
            <person name="Barry K."/>
            <person name="Miller A.N."/>
            <person name="Grigoriev I.V."/>
            <person name="Debuchy R."/>
            <person name="Gladieux P."/>
            <person name="Thoren M.H."/>
            <person name="Johannesson H."/>
        </authorList>
    </citation>
    <scope>NUCLEOTIDE SEQUENCE</scope>
    <source>
        <strain evidence="2">CBS 955.72</strain>
    </source>
</reference>
<comment type="caution">
    <text evidence="2">The sequence shown here is derived from an EMBL/GenBank/DDBJ whole genome shotgun (WGS) entry which is preliminary data.</text>
</comment>